<evidence type="ECO:0000313" key="4">
    <source>
        <dbReference type="Proteomes" id="UP000823561"/>
    </source>
</evidence>
<protein>
    <recommendedName>
        <fullName evidence="2">Myb/SANT-like DNA-binding domain-containing protein</fullName>
    </recommendedName>
</protein>
<feature type="domain" description="Myb/SANT-like DNA-binding" evidence="2">
    <location>
        <begin position="8"/>
        <end position="84"/>
    </location>
</feature>
<dbReference type="Gene3D" id="1.10.10.60">
    <property type="entry name" value="Homeodomain-like"/>
    <property type="match status" value="1"/>
</dbReference>
<dbReference type="EMBL" id="JADWDJ010000010">
    <property type="protein sequence ID" value="KAG5274969.1"/>
    <property type="molecule type" value="Genomic_DNA"/>
</dbReference>
<name>A0AAV6GIG0_9TELE</name>
<dbReference type="PANTHER" id="PTHR23098:SF23">
    <property type="entry name" value="MYB-RELATED TRANSCRIPTION FACTOR, PARTNER OF PROFILIN-LIKE ISOFORM X2-RELATED"/>
    <property type="match status" value="1"/>
</dbReference>
<sequence length="244" mass="26516">MMAQLPGRQERFGHEETETLVREVKAREHEIFGDARTPPKLPEVKQAWEEVAASVSSSSGITRTAAQCRKRYSDVRRRGKQKLAVNRKQRLETGGGPGNIEDLTPVEDLAASTLSAESIEGFGGLEVGVQHQALLAEDPPEPGTSGVEQGGSCGGRSATNNFEVQGSNAPTQTTPWQHRPGSPAGRLQYAGERAHRNPAQCSAPLEDCRNDRIGQYEGVVTGARIICTHMHDFTCSIANHLYVY</sequence>
<reference evidence="3" key="1">
    <citation type="submission" date="2020-10" db="EMBL/GenBank/DDBJ databases">
        <title>Chromosome-scale genome assembly of the Allis shad, Alosa alosa.</title>
        <authorList>
            <person name="Margot Z."/>
            <person name="Christophe K."/>
            <person name="Cabau C."/>
            <person name="Louis A."/>
            <person name="Berthelot C."/>
            <person name="Parey E."/>
            <person name="Roest Crollius H."/>
            <person name="Montfort J."/>
            <person name="Robinson-Rechavi M."/>
            <person name="Bucao C."/>
            <person name="Bouchez O."/>
            <person name="Gislard M."/>
            <person name="Lluch J."/>
            <person name="Milhes M."/>
            <person name="Lampietro C."/>
            <person name="Lopez Roques C."/>
            <person name="Donnadieu C."/>
            <person name="Braasch I."/>
            <person name="Desvignes T."/>
            <person name="Postlethwait J."/>
            <person name="Bobe J."/>
            <person name="Guiguen Y."/>
        </authorList>
    </citation>
    <scope>NUCLEOTIDE SEQUENCE</scope>
    <source>
        <strain evidence="3">M-15738</strain>
        <tissue evidence="3">Blood</tissue>
    </source>
</reference>
<comment type="caution">
    <text evidence="3">The sequence shown here is derived from an EMBL/GenBank/DDBJ whole genome shotgun (WGS) entry which is preliminary data.</text>
</comment>
<keyword evidence="4" id="KW-1185">Reference proteome</keyword>
<evidence type="ECO:0000313" key="3">
    <source>
        <dbReference type="EMBL" id="KAG5274969.1"/>
    </source>
</evidence>
<feature type="region of interest" description="Disordered" evidence="1">
    <location>
        <begin position="77"/>
        <end position="103"/>
    </location>
</feature>
<dbReference type="Proteomes" id="UP000823561">
    <property type="component" value="Chromosome 10"/>
</dbReference>
<evidence type="ECO:0000259" key="2">
    <source>
        <dbReference type="Pfam" id="PF13873"/>
    </source>
</evidence>
<feature type="region of interest" description="Disordered" evidence="1">
    <location>
        <begin position="136"/>
        <end position="186"/>
    </location>
</feature>
<accession>A0AAV6GIG0</accession>
<gene>
    <name evidence="3" type="ORF">AALO_G00142140</name>
</gene>
<dbReference type="InterPro" id="IPR028002">
    <property type="entry name" value="Myb_DNA-bind_5"/>
</dbReference>
<feature type="compositionally biased region" description="Polar residues" evidence="1">
    <location>
        <begin position="157"/>
        <end position="176"/>
    </location>
</feature>
<organism evidence="3 4">
    <name type="scientific">Alosa alosa</name>
    <name type="common">allis shad</name>
    <dbReference type="NCBI Taxonomy" id="278164"/>
    <lineage>
        <taxon>Eukaryota</taxon>
        <taxon>Metazoa</taxon>
        <taxon>Chordata</taxon>
        <taxon>Craniata</taxon>
        <taxon>Vertebrata</taxon>
        <taxon>Euteleostomi</taxon>
        <taxon>Actinopterygii</taxon>
        <taxon>Neopterygii</taxon>
        <taxon>Teleostei</taxon>
        <taxon>Clupei</taxon>
        <taxon>Clupeiformes</taxon>
        <taxon>Clupeoidei</taxon>
        <taxon>Clupeidae</taxon>
        <taxon>Alosa</taxon>
    </lineage>
</organism>
<dbReference type="GO" id="GO:0005634">
    <property type="term" value="C:nucleus"/>
    <property type="evidence" value="ECO:0007669"/>
    <property type="project" value="TreeGrafter"/>
</dbReference>
<dbReference type="PANTHER" id="PTHR23098">
    <property type="entry name" value="AGAP001331-PA-RELATED"/>
    <property type="match status" value="1"/>
</dbReference>
<evidence type="ECO:0000256" key="1">
    <source>
        <dbReference type="SAM" id="MobiDB-lite"/>
    </source>
</evidence>
<dbReference type="AlphaFoldDB" id="A0AAV6GIG0"/>
<proteinExistence type="predicted"/>
<feature type="compositionally biased region" description="Basic residues" evidence="1">
    <location>
        <begin position="77"/>
        <end position="88"/>
    </location>
</feature>
<dbReference type="Pfam" id="PF13873">
    <property type="entry name" value="Myb_DNA-bind_5"/>
    <property type="match status" value="1"/>
</dbReference>